<dbReference type="RefSeq" id="WP_317295827.1">
    <property type="nucleotide sequence ID" value="NZ_JABFFQ010000003.1"/>
</dbReference>
<name>A0ABU3Z1V7_9EURY</name>
<feature type="region of interest" description="Disordered" evidence="1">
    <location>
        <begin position="128"/>
        <end position="156"/>
    </location>
</feature>
<evidence type="ECO:0000313" key="3">
    <source>
        <dbReference type="EMBL" id="MDV4342639.1"/>
    </source>
</evidence>
<accession>A0ABU3Z1V7</accession>
<keyword evidence="2" id="KW-0472">Membrane</keyword>
<reference evidence="3 4" key="1">
    <citation type="submission" date="2020-05" db="EMBL/GenBank/DDBJ databases">
        <title>Isolation and characterization of methanoarchaea from a cold seep at offshore SW Taiwan.</title>
        <authorList>
            <person name="Chen Y.-W."/>
            <person name="Chen S.-C."/>
            <person name="Lai M.-C."/>
        </authorList>
    </citation>
    <scope>NUCLEOTIDE SEQUENCE [LARGE SCALE GENOMIC DNA]</scope>
    <source>
        <strain evidence="3 4">YWC-01</strain>
    </source>
</reference>
<evidence type="ECO:0000313" key="4">
    <source>
        <dbReference type="Proteomes" id="UP001273768"/>
    </source>
</evidence>
<protein>
    <recommendedName>
        <fullName evidence="5">PGF-CTERM sorting domain-containing protein</fullName>
    </recommendedName>
</protein>
<organism evidence="3 4">
    <name type="scientific">Methanoculleus nereidis</name>
    <dbReference type="NCBI Taxonomy" id="2735141"/>
    <lineage>
        <taxon>Archaea</taxon>
        <taxon>Methanobacteriati</taxon>
        <taxon>Methanobacteriota</taxon>
        <taxon>Stenosarchaea group</taxon>
        <taxon>Methanomicrobia</taxon>
        <taxon>Methanomicrobiales</taxon>
        <taxon>Methanomicrobiaceae</taxon>
        <taxon>Methanoculleus</taxon>
    </lineage>
</organism>
<keyword evidence="4" id="KW-1185">Reference proteome</keyword>
<evidence type="ECO:0000256" key="1">
    <source>
        <dbReference type="SAM" id="MobiDB-lite"/>
    </source>
</evidence>
<evidence type="ECO:0008006" key="5">
    <source>
        <dbReference type="Google" id="ProtNLM"/>
    </source>
</evidence>
<gene>
    <name evidence="3" type="ORF">HL657_05530</name>
</gene>
<dbReference type="Proteomes" id="UP001273768">
    <property type="component" value="Unassembled WGS sequence"/>
</dbReference>
<proteinExistence type="predicted"/>
<keyword evidence="2" id="KW-1133">Transmembrane helix</keyword>
<feature type="transmembrane region" description="Helical" evidence="2">
    <location>
        <begin position="161"/>
        <end position="180"/>
    </location>
</feature>
<sequence length="184" mass="19676">MKHEKKTFQYLLGFLVVLALVLVFPAAAQGTAPRVVQSGETIEVGSEPLVLELINLRNADTQNPVTELRHYRNDDPTRQIVQVIAVPNDGYFTVNTHTLGGKYGRYYAYSAKDGLLKQHSITFAAAPTMTPTESSTTATGTPAETPATTATATTTTTSTQAPFPGVIAIAAIAIYGLLAATHKR</sequence>
<evidence type="ECO:0000256" key="2">
    <source>
        <dbReference type="SAM" id="Phobius"/>
    </source>
</evidence>
<comment type="caution">
    <text evidence="3">The sequence shown here is derived from an EMBL/GenBank/DDBJ whole genome shotgun (WGS) entry which is preliminary data.</text>
</comment>
<keyword evidence="2" id="KW-0812">Transmembrane</keyword>
<dbReference type="EMBL" id="JABFFQ010000003">
    <property type="protein sequence ID" value="MDV4342639.1"/>
    <property type="molecule type" value="Genomic_DNA"/>
</dbReference>